<feature type="transmembrane region" description="Helical" evidence="1">
    <location>
        <begin position="83"/>
        <end position="101"/>
    </location>
</feature>
<feature type="transmembrane region" description="Helical" evidence="1">
    <location>
        <begin position="121"/>
        <end position="144"/>
    </location>
</feature>
<dbReference type="PANTHER" id="PTHR37692:SF1">
    <property type="entry name" value="DUF420 DOMAIN-CONTAINING PROTEIN"/>
    <property type="match status" value="1"/>
</dbReference>
<protein>
    <submittedName>
        <fullName evidence="2">DUF420 domain-containing protein</fullName>
    </submittedName>
</protein>
<feature type="transmembrane region" description="Helical" evidence="1">
    <location>
        <begin position="15"/>
        <end position="35"/>
    </location>
</feature>
<feature type="transmembrane region" description="Helical" evidence="1">
    <location>
        <begin position="50"/>
        <end position="71"/>
    </location>
</feature>
<dbReference type="Proteomes" id="UP000292704">
    <property type="component" value="Unassembled WGS sequence"/>
</dbReference>
<keyword evidence="1" id="KW-0812">Transmembrane</keyword>
<evidence type="ECO:0000256" key="1">
    <source>
        <dbReference type="SAM" id="Phobius"/>
    </source>
</evidence>
<dbReference type="RefSeq" id="WP_007108066.1">
    <property type="nucleotide sequence ID" value="NZ_JNCS01000002.1"/>
</dbReference>
<evidence type="ECO:0000313" key="2">
    <source>
        <dbReference type="EMBL" id="RZH68598.1"/>
    </source>
</evidence>
<comment type="caution">
    <text evidence="2">The sequence shown here is derived from an EMBL/GenBank/DDBJ whole genome shotgun (WGS) entry which is preliminary data.</text>
</comment>
<name>A0A482XXI0_9EURY</name>
<dbReference type="AlphaFoldDB" id="A0A482XXI0"/>
<accession>A0A482XXI0</accession>
<dbReference type="Pfam" id="PF04238">
    <property type="entry name" value="DUF420"/>
    <property type="match status" value="1"/>
</dbReference>
<dbReference type="InterPro" id="IPR007352">
    <property type="entry name" value="DUF420"/>
</dbReference>
<dbReference type="STRING" id="222984.GCA_000731985_00959"/>
<sequence length="201" mass="21722">MATADAKRRLRKQPVGATILLTIVGYALVLGTFLLDVPIYPDLTNAQVNLLSHVIAVINTTATVVLLLGWYWIRAGDVEKHRLAMVSGFVLILGFLVVYLLKVGGGGTKEFVGPDLAYYPYLVMLAIHIILSIVSVPVVLYALILGLSHTPAELRETPHASVGRIAAGAWILSLFLGVVTYVLLNHVFAYEFASMIAPVAV</sequence>
<proteinExistence type="predicted"/>
<organism evidence="2 3">
    <name type="scientific">Natrinema altunense</name>
    <dbReference type="NCBI Taxonomy" id="222984"/>
    <lineage>
        <taxon>Archaea</taxon>
        <taxon>Methanobacteriati</taxon>
        <taxon>Methanobacteriota</taxon>
        <taxon>Stenosarchaea group</taxon>
        <taxon>Halobacteria</taxon>
        <taxon>Halobacteriales</taxon>
        <taxon>Natrialbaceae</taxon>
        <taxon>Natrinema</taxon>
    </lineage>
</organism>
<dbReference type="OrthoDB" id="213478at2157"/>
<gene>
    <name evidence="2" type="ORF">ELS17_03785</name>
</gene>
<keyword evidence="1" id="KW-1133">Transmembrane helix</keyword>
<feature type="transmembrane region" description="Helical" evidence="1">
    <location>
        <begin position="165"/>
        <end position="184"/>
    </location>
</feature>
<evidence type="ECO:0000313" key="3">
    <source>
        <dbReference type="Proteomes" id="UP000292704"/>
    </source>
</evidence>
<keyword evidence="1" id="KW-0472">Membrane</keyword>
<reference evidence="2 3" key="1">
    <citation type="submission" date="2019-02" db="EMBL/GenBank/DDBJ databases">
        <title>Genome analysis provides insights into bioremediation potentialities and Haloocin production by Natrinema altunense strain 4.1R isolated from Chott Douz in Tunisian desert.</title>
        <authorList>
            <person name="Najjari A."/>
            <person name="Youssef N."/>
            <person name="Ben Dhia O."/>
            <person name="Ferjani R."/>
            <person name="El Hidri D."/>
            <person name="Ouzari H.I."/>
            <person name="Cherif A."/>
        </authorList>
    </citation>
    <scope>NUCLEOTIDE SEQUENCE [LARGE SCALE GENOMIC DNA]</scope>
    <source>
        <strain evidence="2 3">4.1R</strain>
    </source>
</reference>
<dbReference type="PANTHER" id="PTHR37692">
    <property type="entry name" value="HYPOTHETICAL MEMBRANE SPANNING PROTEIN"/>
    <property type="match status" value="1"/>
</dbReference>
<dbReference type="EMBL" id="SHMR01000001">
    <property type="protein sequence ID" value="RZH68598.1"/>
    <property type="molecule type" value="Genomic_DNA"/>
</dbReference>